<keyword evidence="11" id="KW-1185">Reference proteome</keyword>
<organism evidence="10 11">
    <name type="scientific">Pachysolen tannophilus NRRL Y-2460</name>
    <dbReference type="NCBI Taxonomy" id="669874"/>
    <lineage>
        <taxon>Eukaryota</taxon>
        <taxon>Fungi</taxon>
        <taxon>Dikarya</taxon>
        <taxon>Ascomycota</taxon>
        <taxon>Saccharomycotina</taxon>
        <taxon>Pichiomycetes</taxon>
        <taxon>Pachysolenaceae</taxon>
        <taxon>Pachysolen</taxon>
    </lineage>
</organism>
<feature type="transmembrane region" description="Helical" evidence="8">
    <location>
        <begin position="77"/>
        <end position="97"/>
    </location>
</feature>
<comment type="subcellular location">
    <subcellularLocation>
        <location evidence="1 8">Membrane</location>
        <topology evidence="1 8">Multi-pass membrane protein</topology>
    </subcellularLocation>
</comment>
<sequence length="375" mass="43030">MFDLLFDFVTFTISIVYPLHQSYKAIQLLSNSNHNSIGIASYQTNKVNKNLTNWLIYWIILNLLITLHNYFDWILRLIPFWKFFKIYLLTWLVFPMLDKRDYKFKEESKSLFASLSADSRDGYDTDGVDNQYKINGAIVIWEFYVIPLLLEFDSKLTEFINLNTSSIKRVSIKLYNLIIDSFFEGKGNLKIFGSGDEVLNNQDDNIMNKSFMESVYFIFKETKILASNNNGEALNVSDENKATELSGKNLKNASETSNFWAKNINEKNMTLLKSLMSILPDFSSMNDSRNDFSGSEDDNNNNSNGTIKRVNSGNEEYDLVDVDDLKASSIDDSTNSSSDKNNKNINNGSTYTSWFSWVASKTYPSATTKPEIKQD</sequence>
<feature type="region of interest" description="Disordered" evidence="9">
    <location>
        <begin position="288"/>
        <end position="315"/>
    </location>
</feature>
<evidence type="ECO:0000256" key="3">
    <source>
        <dbReference type="ARBA" id="ARBA00019184"/>
    </source>
</evidence>
<evidence type="ECO:0000256" key="2">
    <source>
        <dbReference type="ARBA" id="ARBA00008573"/>
    </source>
</evidence>
<gene>
    <name evidence="10" type="ORF">PACTADRAFT_3937</name>
</gene>
<comment type="function">
    <text evidence="7">Required to generate and maintain the structure of the tubular endoplasmic reticulum network and the vacuole. Induces high curvature in membranes and causes membrane tubule formation. Involved in membrane/vesicle trafficking.</text>
</comment>
<evidence type="ECO:0000313" key="11">
    <source>
        <dbReference type="Proteomes" id="UP000094236"/>
    </source>
</evidence>
<evidence type="ECO:0000256" key="9">
    <source>
        <dbReference type="SAM" id="MobiDB-lite"/>
    </source>
</evidence>
<feature type="compositionally biased region" description="Polar residues" evidence="9">
    <location>
        <begin position="305"/>
        <end position="314"/>
    </location>
</feature>
<evidence type="ECO:0000256" key="4">
    <source>
        <dbReference type="ARBA" id="ARBA00022692"/>
    </source>
</evidence>
<dbReference type="Pfam" id="PF03134">
    <property type="entry name" value="TB2_DP1_HVA22"/>
    <property type="match status" value="1"/>
</dbReference>
<dbReference type="PANTHER" id="PTHR12300">
    <property type="entry name" value="HVA22-LIKE PROTEINS"/>
    <property type="match status" value="1"/>
</dbReference>
<dbReference type="PANTHER" id="PTHR12300:SF161">
    <property type="entry name" value="RECEPTOR EXPRESSION-ENHANCING PROTEIN"/>
    <property type="match status" value="1"/>
</dbReference>
<evidence type="ECO:0000256" key="5">
    <source>
        <dbReference type="ARBA" id="ARBA00022989"/>
    </source>
</evidence>
<dbReference type="InterPro" id="IPR004345">
    <property type="entry name" value="TB2_DP1_HVA22"/>
</dbReference>
<keyword evidence="6 8" id="KW-0472">Membrane</keyword>
<dbReference type="Proteomes" id="UP000094236">
    <property type="component" value="Unassembled WGS sequence"/>
</dbReference>
<accession>A0A1E4TTI2</accession>
<keyword evidence="5 8" id="KW-1133">Transmembrane helix</keyword>
<evidence type="ECO:0000256" key="7">
    <source>
        <dbReference type="ARBA" id="ARBA00045873"/>
    </source>
</evidence>
<dbReference type="GO" id="GO:0016020">
    <property type="term" value="C:membrane"/>
    <property type="evidence" value="ECO:0007669"/>
    <property type="project" value="UniProtKB-SubCell"/>
</dbReference>
<reference evidence="11" key="1">
    <citation type="submission" date="2016-05" db="EMBL/GenBank/DDBJ databases">
        <title>Comparative genomics of biotechnologically important yeasts.</title>
        <authorList>
            <consortium name="DOE Joint Genome Institute"/>
            <person name="Riley R."/>
            <person name="Haridas S."/>
            <person name="Wolfe K.H."/>
            <person name="Lopes M.R."/>
            <person name="Hittinger C.T."/>
            <person name="Goker M."/>
            <person name="Salamov A."/>
            <person name="Wisecaver J."/>
            <person name="Long T.M."/>
            <person name="Aerts A.L."/>
            <person name="Barry K."/>
            <person name="Choi C."/>
            <person name="Clum A."/>
            <person name="Coughlan A.Y."/>
            <person name="Deshpande S."/>
            <person name="Douglass A.P."/>
            <person name="Hanson S.J."/>
            <person name="Klenk H.-P."/>
            <person name="Labutti K."/>
            <person name="Lapidus A."/>
            <person name="Lindquist E."/>
            <person name="Lipzen A."/>
            <person name="Meier-Kolthoff J.P."/>
            <person name="Ohm R.A."/>
            <person name="Otillar R.P."/>
            <person name="Pangilinan J."/>
            <person name="Peng Y."/>
            <person name="Rokas A."/>
            <person name="Rosa C.A."/>
            <person name="Scheuner C."/>
            <person name="Sibirny A.A."/>
            <person name="Slot J.C."/>
            <person name="Stielow J.B."/>
            <person name="Sun H."/>
            <person name="Kurtzman C.P."/>
            <person name="Blackwell M."/>
            <person name="Grigoriev I.V."/>
            <person name="Jeffries T.W."/>
        </authorList>
    </citation>
    <scope>NUCLEOTIDE SEQUENCE [LARGE SCALE GENOMIC DNA]</scope>
    <source>
        <strain evidence="11">NRRL Y-2460</strain>
    </source>
</reference>
<dbReference type="EMBL" id="KV454015">
    <property type="protein sequence ID" value="ODV95055.1"/>
    <property type="molecule type" value="Genomic_DNA"/>
</dbReference>
<dbReference type="STRING" id="669874.A0A1E4TTI2"/>
<evidence type="ECO:0000313" key="10">
    <source>
        <dbReference type="EMBL" id="ODV95055.1"/>
    </source>
</evidence>
<evidence type="ECO:0000256" key="6">
    <source>
        <dbReference type="ARBA" id="ARBA00023136"/>
    </source>
</evidence>
<comment type="caution">
    <text evidence="8">Lacks conserved residue(s) required for the propagation of feature annotation.</text>
</comment>
<evidence type="ECO:0000256" key="1">
    <source>
        <dbReference type="ARBA" id="ARBA00004141"/>
    </source>
</evidence>
<evidence type="ECO:0000256" key="8">
    <source>
        <dbReference type="RuleBase" id="RU362006"/>
    </source>
</evidence>
<dbReference type="AlphaFoldDB" id="A0A1E4TTI2"/>
<protein>
    <recommendedName>
        <fullName evidence="3 8">Protein YOP1</fullName>
    </recommendedName>
</protein>
<comment type="similarity">
    <text evidence="2 8">Belongs to the DP1 family.</text>
</comment>
<proteinExistence type="inferred from homology"/>
<feature type="transmembrane region" description="Helical" evidence="8">
    <location>
        <begin position="54"/>
        <end position="71"/>
    </location>
</feature>
<keyword evidence="4 8" id="KW-0812">Transmembrane</keyword>
<name>A0A1E4TTI2_PACTA</name>